<evidence type="ECO:0008006" key="3">
    <source>
        <dbReference type="Google" id="ProtNLM"/>
    </source>
</evidence>
<reference evidence="1 2" key="1">
    <citation type="submission" date="2024-10" db="EMBL/GenBank/DDBJ databases">
        <authorList>
            <person name="Kim D."/>
        </authorList>
    </citation>
    <scope>NUCLEOTIDE SEQUENCE [LARGE SCALE GENOMIC DNA]</scope>
    <source>
        <strain evidence="1">BH-2024</strain>
    </source>
</reference>
<dbReference type="EMBL" id="JBICBT010000066">
    <property type="protein sequence ID" value="KAL3124566.1"/>
    <property type="molecule type" value="Genomic_DNA"/>
</dbReference>
<evidence type="ECO:0000313" key="1">
    <source>
        <dbReference type="EMBL" id="KAL3124566.1"/>
    </source>
</evidence>
<sequence length="81" mass="8838">MLSFIYADDLSELDGENAIAVFYAAKKYGVNGLISQCLQKISIPNLSNVLLAFAQARLLDLEIVSATLCRLVDVLVMATCR</sequence>
<comment type="caution">
    <text evidence="1">The sequence shown here is derived from an EMBL/GenBank/DDBJ whole genome shotgun (WGS) entry which is preliminary data.</text>
</comment>
<name>A0ABD2MAN6_9BILA</name>
<dbReference type="AlphaFoldDB" id="A0ABD2MAN6"/>
<evidence type="ECO:0000313" key="2">
    <source>
        <dbReference type="Proteomes" id="UP001620626"/>
    </source>
</evidence>
<gene>
    <name evidence="1" type="ORF">niasHT_010407</name>
</gene>
<dbReference type="Gene3D" id="3.30.710.10">
    <property type="entry name" value="Potassium Channel Kv1.1, Chain A"/>
    <property type="match status" value="1"/>
</dbReference>
<dbReference type="Proteomes" id="UP001620626">
    <property type="component" value="Unassembled WGS sequence"/>
</dbReference>
<dbReference type="InterPro" id="IPR011333">
    <property type="entry name" value="SKP1/BTB/POZ_sf"/>
</dbReference>
<keyword evidence="2" id="KW-1185">Reference proteome</keyword>
<protein>
    <recommendedName>
        <fullName evidence="3">BTB domain-containing protein</fullName>
    </recommendedName>
</protein>
<accession>A0ABD2MAN6</accession>
<organism evidence="1 2">
    <name type="scientific">Heterodera trifolii</name>
    <dbReference type="NCBI Taxonomy" id="157864"/>
    <lineage>
        <taxon>Eukaryota</taxon>
        <taxon>Metazoa</taxon>
        <taxon>Ecdysozoa</taxon>
        <taxon>Nematoda</taxon>
        <taxon>Chromadorea</taxon>
        <taxon>Rhabditida</taxon>
        <taxon>Tylenchina</taxon>
        <taxon>Tylenchomorpha</taxon>
        <taxon>Tylenchoidea</taxon>
        <taxon>Heteroderidae</taxon>
        <taxon>Heteroderinae</taxon>
        <taxon>Heterodera</taxon>
    </lineage>
</organism>
<proteinExistence type="predicted"/>